<evidence type="ECO:0000313" key="3">
    <source>
        <dbReference type="Proteomes" id="UP001251528"/>
    </source>
</evidence>
<sequence>MEWSRFDNTMQRRILHHASRGNTLSKLATVCREWAALIEETNFAKLDITSNDLGGFLDFVHDRPHRHHLLQYLRFVVEIPVREKVDELESMTFTDEVTIRVMLGRLGLLLDILSAWDIDKIMKLKPEYDGLTLEVSVRPYGCPWQLAQGGRTASTTLSRSASVHGPPSEYERPSAGGFWSGTSQVDLITKLYLLERTDAHVPPSAVFELCEKLPLLTEICYEPGPTGSNLVDTEFLRFSLSALTLSRKSDTFRNLHILYQNDRANGAQRNRGSEASQDMVEILCRASLTLEEVVICNVIEAGAFFKKMALLEVPRLWDRWKPWSRLRHVTLATDAFHPNDRAATRSLLLLAAFTARSMPALQAMELFRVGHTCGAMFQYTNWSERSEGACILWQSSWRFQFEEDERKE</sequence>
<evidence type="ECO:0000313" key="2">
    <source>
        <dbReference type="EMBL" id="KAK2598943.1"/>
    </source>
</evidence>
<keyword evidence="3" id="KW-1185">Reference proteome</keyword>
<feature type="domain" description="DUF6546" evidence="1">
    <location>
        <begin position="252"/>
        <end position="403"/>
    </location>
</feature>
<protein>
    <recommendedName>
        <fullName evidence="1">DUF6546 domain-containing protein</fullName>
    </recommendedName>
</protein>
<comment type="caution">
    <text evidence="2">The sequence shown here is derived from an EMBL/GenBank/DDBJ whole genome shotgun (WGS) entry which is preliminary data.</text>
</comment>
<reference evidence="2" key="1">
    <citation type="submission" date="2023-06" db="EMBL/GenBank/DDBJ databases">
        <title>Conoideocrella luteorostrata (Hypocreales: Clavicipitaceae), a potential biocontrol fungus for elongate hemlock scale in United States Christmas tree production areas.</title>
        <authorList>
            <person name="Barrett H."/>
            <person name="Lovett B."/>
            <person name="Macias A.M."/>
            <person name="Stajich J.E."/>
            <person name="Kasson M.T."/>
        </authorList>
    </citation>
    <scope>NUCLEOTIDE SEQUENCE</scope>
    <source>
        <strain evidence="2">ARSEF 14590</strain>
    </source>
</reference>
<dbReference type="Pfam" id="PF20183">
    <property type="entry name" value="DUF6546"/>
    <property type="match status" value="1"/>
</dbReference>
<gene>
    <name evidence="2" type="ORF">QQS21_005621</name>
</gene>
<dbReference type="EMBL" id="JASWJB010000095">
    <property type="protein sequence ID" value="KAK2598943.1"/>
    <property type="molecule type" value="Genomic_DNA"/>
</dbReference>
<name>A0AAJ0CP59_9HYPO</name>
<dbReference type="AlphaFoldDB" id="A0AAJ0CP59"/>
<dbReference type="InterPro" id="IPR046676">
    <property type="entry name" value="DUF6546"/>
</dbReference>
<dbReference type="Proteomes" id="UP001251528">
    <property type="component" value="Unassembled WGS sequence"/>
</dbReference>
<evidence type="ECO:0000259" key="1">
    <source>
        <dbReference type="Pfam" id="PF20183"/>
    </source>
</evidence>
<accession>A0AAJ0CP59</accession>
<proteinExistence type="predicted"/>
<organism evidence="2 3">
    <name type="scientific">Conoideocrella luteorostrata</name>
    <dbReference type="NCBI Taxonomy" id="1105319"/>
    <lineage>
        <taxon>Eukaryota</taxon>
        <taxon>Fungi</taxon>
        <taxon>Dikarya</taxon>
        <taxon>Ascomycota</taxon>
        <taxon>Pezizomycotina</taxon>
        <taxon>Sordariomycetes</taxon>
        <taxon>Hypocreomycetidae</taxon>
        <taxon>Hypocreales</taxon>
        <taxon>Clavicipitaceae</taxon>
        <taxon>Conoideocrella</taxon>
    </lineage>
</organism>